<dbReference type="InterPro" id="IPR006061">
    <property type="entry name" value="SBP_1_CS"/>
</dbReference>
<keyword evidence="2" id="KW-0813">Transport</keyword>
<dbReference type="PANTHER" id="PTHR30061">
    <property type="entry name" value="MALTOSE-BINDING PERIPLASMIC PROTEIN"/>
    <property type="match status" value="1"/>
</dbReference>
<evidence type="ECO:0000256" key="4">
    <source>
        <dbReference type="SAM" id="SignalP"/>
    </source>
</evidence>
<dbReference type="GO" id="GO:1901982">
    <property type="term" value="F:maltose binding"/>
    <property type="evidence" value="ECO:0007669"/>
    <property type="project" value="TreeGrafter"/>
</dbReference>
<evidence type="ECO:0000256" key="3">
    <source>
        <dbReference type="ARBA" id="ARBA00022729"/>
    </source>
</evidence>
<dbReference type="PROSITE" id="PS01037">
    <property type="entry name" value="SBP_BACTERIAL_1"/>
    <property type="match status" value="1"/>
</dbReference>
<dbReference type="Pfam" id="PF01547">
    <property type="entry name" value="SBP_bac_1"/>
    <property type="match status" value="1"/>
</dbReference>
<dbReference type="SUPFAM" id="SSF53850">
    <property type="entry name" value="Periplasmic binding protein-like II"/>
    <property type="match status" value="1"/>
</dbReference>
<dbReference type="Gene3D" id="3.40.190.10">
    <property type="entry name" value="Periplasmic binding protein-like II"/>
    <property type="match status" value="2"/>
</dbReference>
<evidence type="ECO:0000256" key="1">
    <source>
        <dbReference type="ARBA" id="ARBA00008520"/>
    </source>
</evidence>
<dbReference type="GO" id="GO:0055085">
    <property type="term" value="P:transmembrane transport"/>
    <property type="evidence" value="ECO:0007669"/>
    <property type="project" value="InterPro"/>
</dbReference>
<comment type="similarity">
    <text evidence="1">Belongs to the bacterial solute-binding protein 1 family.</text>
</comment>
<dbReference type="RefSeq" id="WP_153790245.1">
    <property type="nucleotide sequence ID" value="NZ_CP045915.1"/>
</dbReference>
<organism evidence="5 6">
    <name type="scientific">Gracilibacillus salitolerans</name>
    <dbReference type="NCBI Taxonomy" id="2663022"/>
    <lineage>
        <taxon>Bacteria</taxon>
        <taxon>Bacillati</taxon>
        <taxon>Bacillota</taxon>
        <taxon>Bacilli</taxon>
        <taxon>Bacillales</taxon>
        <taxon>Bacillaceae</taxon>
        <taxon>Gracilibacillus</taxon>
    </lineage>
</organism>
<keyword evidence="6" id="KW-1185">Reference proteome</keyword>
<evidence type="ECO:0000256" key="2">
    <source>
        <dbReference type="ARBA" id="ARBA00022448"/>
    </source>
</evidence>
<accession>A0A5Q2TEG3</accession>
<dbReference type="Proteomes" id="UP000339690">
    <property type="component" value="Chromosome"/>
</dbReference>
<dbReference type="GO" id="GO:0015768">
    <property type="term" value="P:maltose transport"/>
    <property type="evidence" value="ECO:0007669"/>
    <property type="project" value="TreeGrafter"/>
</dbReference>
<gene>
    <name evidence="5" type="ORF">GI584_03500</name>
</gene>
<dbReference type="GO" id="GO:0042956">
    <property type="term" value="P:maltodextrin transmembrane transport"/>
    <property type="evidence" value="ECO:0007669"/>
    <property type="project" value="TreeGrafter"/>
</dbReference>
<reference evidence="5 6" key="1">
    <citation type="submission" date="2019-11" db="EMBL/GenBank/DDBJ databases">
        <title>Gracilibacillus salitolerans sp. nov., a moderate halophile isolated from a saline soil in northwest China.</title>
        <authorList>
            <person name="Gan L."/>
        </authorList>
    </citation>
    <scope>NUCLEOTIDE SEQUENCE [LARGE SCALE GENOMIC DNA]</scope>
    <source>
        <strain evidence="5 6">SCU50</strain>
    </source>
</reference>
<dbReference type="InterPro" id="IPR006059">
    <property type="entry name" value="SBP"/>
</dbReference>
<dbReference type="GO" id="GO:0055052">
    <property type="term" value="C:ATP-binding cassette (ABC) transporter complex, substrate-binding subunit-containing"/>
    <property type="evidence" value="ECO:0007669"/>
    <property type="project" value="TreeGrafter"/>
</dbReference>
<evidence type="ECO:0000313" key="5">
    <source>
        <dbReference type="EMBL" id="QGH33159.1"/>
    </source>
</evidence>
<dbReference type="EMBL" id="CP045915">
    <property type="protein sequence ID" value="QGH33159.1"/>
    <property type="molecule type" value="Genomic_DNA"/>
</dbReference>
<feature type="chain" id="PRO_5038821078" evidence="4">
    <location>
        <begin position="20"/>
        <end position="418"/>
    </location>
</feature>
<feature type="signal peptide" evidence="4">
    <location>
        <begin position="1"/>
        <end position="19"/>
    </location>
</feature>
<sequence length="418" mass="48064">MRKTLLFLFIILFISACQSNTPKDDKEENSSKVTLTIRNPKIEIASAFEEMIQAYEKEHPYVKIEVTTVGGALDDFSDLKAQIAAEEGPDIFTNPGYSSTELWKPYLEDLSDQPWVKNAYPETLEPIKMDGHVYGMPMNLEGYGFIYNKELFKEAGIEKLPSTFTELKSITKQLEQAGITPFATGYYEKWKLGDHLMNIAISQQENPDLFIKKLKNGTTSIENNQMFKQLIELLDLTIEHGGEDPLSTDYTMELQQFTSEKAAMMLQGNWIQPMINKFAPDMKIGIFPITLNEKAEKNTLSIHTPSYWVVNQQTSAEKKEEAKRFLNWMVNSEQGQKFMVEKLRFIPAFKHVDIQDTDPLTSKITELYQANRTLSSNWSDLPAGLREAFGTDTQQYIEHEWSKTQLLQAYQNTWDEIH</sequence>
<keyword evidence="3 4" id="KW-0732">Signal</keyword>
<dbReference type="PROSITE" id="PS51257">
    <property type="entry name" value="PROKAR_LIPOPROTEIN"/>
    <property type="match status" value="1"/>
</dbReference>
<dbReference type="KEGG" id="grc:GI584_03500"/>
<dbReference type="AlphaFoldDB" id="A0A5Q2TEG3"/>
<dbReference type="PANTHER" id="PTHR30061:SF50">
    <property type="entry name" value="MALTOSE_MALTODEXTRIN-BINDING PERIPLASMIC PROTEIN"/>
    <property type="match status" value="1"/>
</dbReference>
<proteinExistence type="inferred from homology"/>
<name>A0A5Q2TEG3_9BACI</name>
<evidence type="ECO:0000313" key="6">
    <source>
        <dbReference type="Proteomes" id="UP000339690"/>
    </source>
</evidence>
<protein>
    <submittedName>
        <fullName evidence="5">Extracellular solute-binding protein</fullName>
    </submittedName>
</protein>